<dbReference type="RefSeq" id="WP_108953190.1">
    <property type="nucleotide sequence ID" value="NZ_BEVZ01000002.1"/>
</dbReference>
<dbReference type="EMBL" id="JBEZUR010000031">
    <property type="protein sequence ID" value="MEU3556338.1"/>
    <property type="molecule type" value="Genomic_DNA"/>
</dbReference>
<gene>
    <name evidence="1" type="ORF">AB0E65_19325</name>
</gene>
<reference evidence="1 2" key="1">
    <citation type="submission" date="2024-06" db="EMBL/GenBank/DDBJ databases">
        <title>The Natural Products Discovery Center: Release of the First 8490 Sequenced Strains for Exploring Actinobacteria Biosynthetic Diversity.</title>
        <authorList>
            <person name="Kalkreuter E."/>
            <person name="Kautsar S.A."/>
            <person name="Yang D."/>
            <person name="Bader C.D."/>
            <person name="Teijaro C.N."/>
            <person name="Fluegel L."/>
            <person name="Davis C.M."/>
            <person name="Simpson J.R."/>
            <person name="Lauterbach L."/>
            <person name="Steele A.D."/>
            <person name="Gui C."/>
            <person name="Meng S."/>
            <person name="Li G."/>
            <person name="Viehrig K."/>
            <person name="Ye F."/>
            <person name="Su P."/>
            <person name="Kiefer A.F."/>
            <person name="Nichols A."/>
            <person name="Cepeda A.J."/>
            <person name="Yan W."/>
            <person name="Fan B."/>
            <person name="Jiang Y."/>
            <person name="Adhikari A."/>
            <person name="Zheng C.-J."/>
            <person name="Schuster L."/>
            <person name="Cowan T.M."/>
            <person name="Smanski M.J."/>
            <person name="Chevrette M.G."/>
            <person name="De Carvalho L.P.S."/>
            <person name="Shen B."/>
        </authorList>
    </citation>
    <scope>NUCLEOTIDE SEQUENCE [LARGE SCALE GENOMIC DNA]</scope>
    <source>
        <strain evidence="1 2">NPDC038104</strain>
    </source>
</reference>
<keyword evidence="2" id="KW-1185">Reference proteome</keyword>
<evidence type="ECO:0000313" key="2">
    <source>
        <dbReference type="Proteomes" id="UP001550850"/>
    </source>
</evidence>
<proteinExistence type="predicted"/>
<name>A0ABV2YKT0_9ACTN</name>
<comment type="caution">
    <text evidence="1">The sequence shown here is derived from an EMBL/GenBank/DDBJ whole genome shotgun (WGS) entry which is preliminary data.</text>
</comment>
<sequence>MAEPLSGWIWAQNALPFLQLLSHYAGYAFDGTDWETVEAGIEDTDDDRADGWYTYPLVGARAELEVALAVAAGSDVLAVTVTGLEDPELRLRADTLISAFASM</sequence>
<protein>
    <submittedName>
        <fullName evidence="1">Uncharacterized protein</fullName>
    </submittedName>
</protein>
<evidence type="ECO:0000313" key="1">
    <source>
        <dbReference type="EMBL" id="MEU3556338.1"/>
    </source>
</evidence>
<dbReference type="Proteomes" id="UP001550850">
    <property type="component" value="Unassembled WGS sequence"/>
</dbReference>
<accession>A0ABV2YKT0</accession>
<organism evidence="1 2">
    <name type="scientific">Streptomyces fragilis</name>
    <dbReference type="NCBI Taxonomy" id="67301"/>
    <lineage>
        <taxon>Bacteria</taxon>
        <taxon>Bacillati</taxon>
        <taxon>Actinomycetota</taxon>
        <taxon>Actinomycetes</taxon>
        <taxon>Kitasatosporales</taxon>
        <taxon>Streptomycetaceae</taxon>
        <taxon>Streptomyces</taxon>
    </lineage>
</organism>